<sequence>MPATPTSDFFTAYDAVLAKWPHGTTHHDIATPYGTTHVHSYGPHNGPPVLLLPGGGATSTVWYATAAHLGHTHRVHATDLIGEPGRSVPGDRPLKTAADLTHWLDTLLDGLGLHTAALVGHSYGAWIALRHALTAPDRVHRLVLLDPTNCFTGFSPRYLLRALPMLLRPTPGRNRSFMEWETDGTPLDPDWVRLDGLTADFPTTRPVTGPRPTPAELRGLTPPTLLLLAERSKAHDIRKLATRARALAPKLETATLPDATHHTLPIAAPEEMNARIAQFLDGWRPADGG</sequence>
<dbReference type="PRINTS" id="PR00111">
    <property type="entry name" value="ABHYDROLASE"/>
</dbReference>
<evidence type="ECO:0000313" key="2">
    <source>
        <dbReference type="EMBL" id="GGT25416.1"/>
    </source>
</evidence>
<comment type="caution">
    <text evidence="2">The sequence shown here is derived from an EMBL/GenBank/DDBJ whole genome shotgun (WGS) entry which is preliminary data.</text>
</comment>
<reference evidence="2" key="2">
    <citation type="submission" date="2020-09" db="EMBL/GenBank/DDBJ databases">
        <authorList>
            <person name="Sun Q."/>
            <person name="Ohkuma M."/>
        </authorList>
    </citation>
    <scope>NUCLEOTIDE SEQUENCE</scope>
    <source>
        <strain evidence="2">JCM 3172</strain>
    </source>
</reference>
<reference evidence="2" key="1">
    <citation type="journal article" date="2014" name="Int. J. Syst. Evol. Microbiol.">
        <title>Complete genome sequence of Corynebacterium casei LMG S-19264T (=DSM 44701T), isolated from a smear-ripened cheese.</title>
        <authorList>
            <consortium name="US DOE Joint Genome Institute (JGI-PGF)"/>
            <person name="Walter F."/>
            <person name="Albersmeier A."/>
            <person name="Kalinowski J."/>
            <person name="Ruckert C."/>
        </authorList>
    </citation>
    <scope>NUCLEOTIDE SEQUENCE</scope>
    <source>
        <strain evidence="2">JCM 3172</strain>
    </source>
</reference>
<name>A0A918H090_9ACTN</name>
<dbReference type="InterPro" id="IPR000073">
    <property type="entry name" value="AB_hydrolase_1"/>
</dbReference>
<keyword evidence="3" id="KW-1185">Reference proteome</keyword>
<protein>
    <submittedName>
        <fullName evidence="2">Carboxylesterase</fullName>
    </submittedName>
</protein>
<proteinExistence type="predicted"/>
<evidence type="ECO:0000313" key="3">
    <source>
        <dbReference type="Proteomes" id="UP000619486"/>
    </source>
</evidence>
<dbReference type="EMBL" id="BMQQ01000005">
    <property type="protein sequence ID" value="GGT25416.1"/>
    <property type="molecule type" value="Genomic_DNA"/>
</dbReference>
<dbReference type="AlphaFoldDB" id="A0A918H090"/>
<accession>A0A918H090</accession>
<dbReference type="Proteomes" id="UP000619486">
    <property type="component" value="Unassembled WGS sequence"/>
</dbReference>
<dbReference type="InterPro" id="IPR050266">
    <property type="entry name" value="AB_hydrolase_sf"/>
</dbReference>
<feature type="domain" description="AB hydrolase-1" evidence="1">
    <location>
        <begin position="49"/>
        <end position="274"/>
    </location>
</feature>
<dbReference type="PANTHER" id="PTHR43798">
    <property type="entry name" value="MONOACYLGLYCEROL LIPASE"/>
    <property type="match status" value="1"/>
</dbReference>
<dbReference type="SUPFAM" id="SSF53474">
    <property type="entry name" value="alpha/beta-Hydrolases"/>
    <property type="match status" value="1"/>
</dbReference>
<organism evidence="2 3">
    <name type="scientific">Streptomyces purpureus</name>
    <dbReference type="NCBI Taxonomy" id="1951"/>
    <lineage>
        <taxon>Bacteria</taxon>
        <taxon>Bacillati</taxon>
        <taxon>Actinomycetota</taxon>
        <taxon>Actinomycetes</taxon>
        <taxon>Kitasatosporales</taxon>
        <taxon>Streptomycetaceae</taxon>
        <taxon>Streptomyces</taxon>
    </lineage>
</organism>
<dbReference type="Gene3D" id="3.40.50.1820">
    <property type="entry name" value="alpha/beta hydrolase"/>
    <property type="match status" value="1"/>
</dbReference>
<dbReference type="InterPro" id="IPR029058">
    <property type="entry name" value="AB_hydrolase_fold"/>
</dbReference>
<evidence type="ECO:0000259" key="1">
    <source>
        <dbReference type="Pfam" id="PF12697"/>
    </source>
</evidence>
<dbReference type="RefSeq" id="WP_189200850.1">
    <property type="nucleotide sequence ID" value="NZ_BMQQ01000005.1"/>
</dbReference>
<dbReference type="GO" id="GO:0003824">
    <property type="term" value="F:catalytic activity"/>
    <property type="evidence" value="ECO:0007669"/>
    <property type="project" value="UniProtKB-ARBA"/>
</dbReference>
<gene>
    <name evidence="2" type="ORF">GCM10014713_17960</name>
</gene>
<dbReference type="Pfam" id="PF12697">
    <property type="entry name" value="Abhydrolase_6"/>
    <property type="match status" value="1"/>
</dbReference>